<gene>
    <name evidence="2" type="ORF">SSQG_03651</name>
</gene>
<sequence>MRGRPFAQRSVPESLAPGHCRAPHPPRRLAGYARTEMRMMRMRRHGRSPESEADAHDHRPLLRPGATGPEAARLAAAGRMTPDAAMSLQNSAGNAAFVAVQRSPQGGNGAGPAEEKPMDGLSRLRRANERAKKRGQAAPTYGPGQSPFGPYTVNKGRGAGPYITSNKKTQHPGSEDLGTTYTELVQALDAEHEPMVAAAVRGEALDEELLAGMSATQKRAAAMLYGVMKESEERRFPGAGKAMRSALTKQGDPYHEAEEFDEDFPMAKVGGARFYEDVLAGKKQLSQKARQNLEDMSSSSSDGEKSS</sequence>
<dbReference type="Proteomes" id="UP000004184">
    <property type="component" value="Unassembled WGS sequence"/>
</dbReference>
<dbReference type="AlphaFoldDB" id="D9WXT8"/>
<accession>D9WXT8</accession>
<organism evidence="2 3">
    <name type="scientific">Streptomyces viridochromogenes (strain DSM 40736 / JCM 4977 / BCRC 1201 / Tue 494)</name>
    <dbReference type="NCBI Taxonomy" id="591159"/>
    <lineage>
        <taxon>Bacteria</taxon>
        <taxon>Bacillati</taxon>
        <taxon>Actinomycetota</taxon>
        <taxon>Actinomycetes</taxon>
        <taxon>Kitasatosporales</taxon>
        <taxon>Streptomycetaceae</taxon>
        <taxon>Streptomyces</taxon>
    </lineage>
</organism>
<feature type="region of interest" description="Disordered" evidence="1">
    <location>
        <begin position="286"/>
        <end position="307"/>
    </location>
</feature>
<feature type="compositionally biased region" description="Polar residues" evidence="1">
    <location>
        <begin position="286"/>
        <end position="296"/>
    </location>
</feature>
<evidence type="ECO:0000256" key="1">
    <source>
        <dbReference type="SAM" id="MobiDB-lite"/>
    </source>
</evidence>
<dbReference type="eggNOG" id="ENOG5032A5P">
    <property type="taxonomic scope" value="Bacteria"/>
</dbReference>
<dbReference type="EMBL" id="GG657757">
    <property type="protein sequence ID" value="EFL33133.1"/>
    <property type="molecule type" value="Genomic_DNA"/>
</dbReference>
<feature type="region of interest" description="Disordered" evidence="1">
    <location>
        <begin position="128"/>
        <end position="177"/>
    </location>
</feature>
<evidence type="ECO:0000313" key="2">
    <source>
        <dbReference type="EMBL" id="EFL33133.1"/>
    </source>
</evidence>
<evidence type="ECO:0000313" key="3">
    <source>
        <dbReference type="Proteomes" id="UP000004184"/>
    </source>
</evidence>
<feature type="region of interest" description="Disordered" evidence="1">
    <location>
        <begin position="1"/>
        <end position="66"/>
    </location>
</feature>
<protein>
    <submittedName>
        <fullName evidence="2">Predicted protein</fullName>
    </submittedName>
</protein>
<reference evidence="3" key="1">
    <citation type="submission" date="2009-02" db="EMBL/GenBank/DDBJ databases">
        <title>Annotation of Streptomyces viridochromogenes strain DSM 40736.</title>
        <authorList>
            <consortium name="The Broad Institute Genome Sequencing Platform"/>
            <consortium name="Broad Institute Microbial Sequencing Center"/>
            <person name="Fischbach M."/>
            <person name="Godfrey P."/>
            <person name="Ward D."/>
            <person name="Young S."/>
            <person name="Zeng Q."/>
            <person name="Koehrsen M."/>
            <person name="Alvarado L."/>
            <person name="Berlin A.M."/>
            <person name="Bochicchio J."/>
            <person name="Borenstein D."/>
            <person name="Chapman S.B."/>
            <person name="Chen Z."/>
            <person name="Engels R."/>
            <person name="Freedman E."/>
            <person name="Gellesch M."/>
            <person name="Goldberg J."/>
            <person name="Griggs A."/>
            <person name="Gujja S."/>
            <person name="Heilman E.R."/>
            <person name="Heiman D.I."/>
            <person name="Hepburn T.A."/>
            <person name="Howarth C."/>
            <person name="Jen D."/>
            <person name="Larson L."/>
            <person name="Lewis B."/>
            <person name="Mehta T."/>
            <person name="Park D."/>
            <person name="Pearson M."/>
            <person name="Richards J."/>
            <person name="Roberts A."/>
            <person name="Saif S."/>
            <person name="Shea T.D."/>
            <person name="Shenoy N."/>
            <person name="Sisk P."/>
            <person name="Stolte C."/>
            <person name="Sykes S.N."/>
            <person name="Thomson T."/>
            <person name="Walk T."/>
            <person name="White J."/>
            <person name="Yandava C."/>
            <person name="Straight P."/>
            <person name="Clardy J."/>
            <person name="Hung D."/>
            <person name="Kolter R."/>
            <person name="Mekalanos J."/>
            <person name="Walker S."/>
            <person name="Walsh C.T."/>
            <person name="Wieland-Brown L.C."/>
            <person name="Haas B."/>
            <person name="Nusbaum C."/>
            <person name="Birren B."/>
        </authorList>
    </citation>
    <scope>NUCLEOTIDE SEQUENCE [LARGE SCALE GENOMIC DNA]</scope>
    <source>
        <strain evidence="3">DSM 40736 / JCM 4977 / BCRC 1201 / Tue 494</strain>
    </source>
</reference>
<proteinExistence type="predicted"/>
<feature type="compositionally biased region" description="Basic and acidic residues" evidence="1">
    <location>
        <begin position="47"/>
        <end position="60"/>
    </location>
</feature>
<dbReference type="STRING" id="591159.SSQG_03651"/>
<name>D9WXT8_STRVT</name>
<dbReference type="HOGENOM" id="CLU_905911_0_0_11"/>
<keyword evidence="3" id="KW-1185">Reference proteome</keyword>